<protein>
    <submittedName>
        <fullName evidence="2">Uncharacterized protein</fullName>
    </submittedName>
</protein>
<evidence type="ECO:0000313" key="2">
    <source>
        <dbReference type="EMBL" id="CAG5132448.1"/>
    </source>
</evidence>
<name>A0A8S3ZWD8_9EUPU</name>
<dbReference type="AlphaFoldDB" id="A0A8S3ZWD8"/>
<dbReference type="Proteomes" id="UP000678393">
    <property type="component" value="Unassembled WGS sequence"/>
</dbReference>
<feature type="compositionally biased region" description="Polar residues" evidence="1">
    <location>
        <begin position="41"/>
        <end position="65"/>
    </location>
</feature>
<feature type="region of interest" description="Disordered" evidence="1">
    <location>
        <begin position="40"/>
        <end position="72"/>
    </location>
</feature>
<evidence type="ECO:0000256" key="1">
    <source>
        <dbReference type="SAM" id="MobiDB-lite"/>
    </source>
</evidence>
<organism evidence="2 3">
    <name type="scientific">Candidula unifasciata</name>
    <dbReference type="NCBI Taxonomy" id="100452"/>
    <lineage>
        <taxon>Eukaryota</taxon>
        <taxon>Metazoa</taxon>
        <taxon>Spiralia</taxon>
        <taxon>Lophotrochozoa</taxon>
        <taxon>Mollusca</taxon>
        <taxon>Gastropoda</taxon>
        <taxon>Heterobranchia</taxon>
        <taxon>Euthyneura</taxon>
        <taxon>Panpulmonata</taxon>
        <taxon>Eupulmonata</taxon>
        <taxon>Stylommatophora</taxon>
        <taxon>Helicina</taxon>
        <taxon>Helicoidea</taxon>
        <taxon>Geomitridae</taxon>
        <taxon>Candidula</taxon>
    </lineage>
</organism>
<gene>
    <name evidence="2" type="ORF">CUNI_LOCUS18006</name>
</gene>
<comment type="caution">
    <text evidence="2">The sequence shown here is derived from an EMBL/GenBank/DDBJ whole genome shotgun (WGS) entry which is preliminary data.</text>
</comment>
<dbReference type="EMBL" id="CAJHNH020005379">
    <property type="protein sequence ID" value="CAG5132448.1"/>
    <property type="molecule type" value="Genomic_DNA"/>
</dbReference>
<proteinExistence type="predicted"/>
<reference evidence="2" key="1">
    <citation type="submission" date="2021-04" db="EMBL/GenBank/DDBJ databases">
        <authorList>
            <consortium name="Molecular Ecology Group"/>
        </authorList>
    </citation>
    <scope>NUCLEOTIDE SEQUENCE</scope>
</reference>
<sequence>MAKLCEQDPLSGQIDHSILSRSPSPTLIYPLPPACPLENGDWSQNSLGTLDSTLPHSHSQSPETNPRQRERRSLKEISHLCRSVESTATALSTPGRSTVVTDIDKAMAHMDEVYLKTLFNNTVNKTETYSATTDATYSSFFNNDALEETNIDDEPSGTMIMAVLQQK</sequence>
<evidence type="ECO:0000313" key="3">
    <source>
        <dbReference type="Proteomes" id="UP000678393"/>
    </source>
</evidence>
<keyword evidence="3" id="KW-1185">Reference proteome</keyword>
<feature type="region of interest" description="Disordered" evidence="1">
    <location>
        <begin position="1"/>
        <end position="21"/>
    </location>
</feature>
<dbReference type="OrthoDB" id="427644at2759"/>
<accession>A0A8S3ZWD8</accession>